<reference evidence="1 2" key="1">
    <citation type="submission" date="2023-06" db="EMBL/GenBank/DDBJ databases">
        <title>Genome sequence of Methancorpusculaceae sp. Cs1.</title>
        <authorList>
            <person name="Protasov E."/>
            <person name="Platt K."/>
            <person name="Poehlein A."/>
            <person name="Daniel R."/>
            <person name="Brune A."/>
        </authorList>
    </citation>
    <scope>NUCLEOTIDE SEQUENCE [LARGE SCALE GENOMIC DNA]</scope>
    <source>
        <strain evidence="1 2">Cs1</strain>
    </source>
</reference>
<keyword evidence="2" id="KW-1185">Reference proteome</keyword>
<evidence type="ECO:0000313" key="1">
    <source>
        <dbReference type="EMBL" id="MDV0444426.1"/>
    </source>
</evidence>
<evidence type="ECO:0000313" key="2">
    <source>
        <dbReference type="Proteomes" id="UP001283212"/>
    </source>
</evidence>
<dbReference type="EMBL" id="JAWDKB010000009">
    <property type="protein sequence ID" value="MDV0444426.1"/>
    <property type="molecule type" value="Genomic_DNA"/>
</dbReference>
<organism evidence="1 2">
    <name type="scientific">Methanorbis rubei</name>
    <dbReference type="NCBI Taxonomy" id="3028300"/>
    <lineage>
        <taxon>Archaea</taxon>
        <taxon>Methanobacteriati</taxon>
        <taxon>Methanobacteriota</taxon>
        <taxon>Stenosarchaea group</taxon>
        <taxon>Methanomicrobia</taxon>
        <taxon>Methanomicrobiales</taxon>
        <taxon>Methanocorpusculaceae</taxon>
        <taxon>Methanorbis</taxon>
    </lineage>
</organism>
<comment type="caution">
    <text evidence="1">The sequence shown here is derived from an EMBL/GenBank/DDBJ whole genome shotgun (WGS) entry which is preliminary data.</text>
</comment>
<gene>
    <name evidence="1" type="ORF">McpCs1_18370</name>
</gene>
<accession>A0AAE4SCA7</accession>
<dbReference type="Proteomes" id="UP001283212">
    <property type="component" value="Unassembled WGS sequence"/>
</dbReference>
<sequence>MLIGVVAIGHDEKKEPQIHANLARFARSANRVCCFVALIPPDSGGLVAIANATANAGRRQSGAVIVEDVDAK</sequence>
<proteinExistence type="predicted"/>
<protein>
    <submittedName>
        <fullName evidence="1">Uncharacterized protein</fullName>
    </submittedName>
</protein>
<dbReference type="AlphaFoldDB" id="A0AAE4SCA7"/>
<name>A0AAE4SCA7_9EURY</name>